<reference evidence="2 3" key="1">
    <citation type="submission" date="2024-04" db="EMBL/GenBank/DDBJ databases">
        <title>Human intestinal bacterial collection.</title>
        <authorList>
            <person name="Pauvert C."/>
            <person name="Hitch T.C.A."/>
            <person name="Clavel T."/>
        </authorList>
    </citation>
    <scope>NUCLEOTIDE SEQUENCE [LARGE SCALE GENOMIC DNA]</scope>
    <source>
        <strain evidence="2 3">CLA-AA-H197</strain>
    </source>
</reference>
<dbReference type="SUPFAM" id="SSF160996">
    <property type="entry name" value="HI0933 insert domain-like"/>
    <property type="match status" value="1"/>
</dbReference>
<proteinExistence type="predicted"/>
<dbReference type="RefSeq" id="WP_349182786.1">
    <property type="nucleotide sequence ID" value="NZ_JBBNGS010000013.1"/>
</dbReference>
<dbReference type="EMBL" id="JBBNGS010000013">
    <property type="protein sequence ID" value="MEQ2638156.1"/>
    <property type="molecule type" value="Genomic_DNA"/>
</dbReference>
<protein>
    <submittedName>
        <fullName evidence="2">Aminoacetone oxidase family FAD-binding enzyme</fullName>
    </submittedName>
</protein>
<dbReference type="Gene3D" id="3.50.50.60">
    <property type="entry name" value="FAD/NAD(P)-binding domain"/>
    <property type="match status" value="1"/>
</dbReference>
<name>A0ABV1IHV5_9ACTN</name>
<dbReference type="SUPFAM" id="SSF51905">
    <property type="entry name" value="FAD/NAD(P)-binding domain"/>
    <property type="match status" value="1"/>
</dbReference>
<evidence type="ECO:0000313" key="2">
    <source>
        <dbReference type="EMBL" id="MEQ2638156.1"/>
    </source>
</evidence>
<dbReference type="PRINTS" id="PR00411">
    <property type="entry name" value="PNDRDTASEI"/>
</dbReference>
<dbReference type="InterPro" id="IPR036188">
    <property type="entry name" value="FAD/NAD-bd_sf"/>
</dbReference>
<dbReference type="NCBIfam" id="TIGR00275">
    <property type="entry name" value="aminoacetone oxidase family FAD-binding enzyme"/>
    <property type="match status" value="1"/>
</dbReference>
<accession>A0ABV1IHV5</accession>
<dbReference type="Gene3D" id="2.40.30.10">
    <property type="entry name" value="Translation factors"/>
    <property type="match status" value="1"/>
</dbReference>
<keyword evidence="3" id="KW-1185">Reference proteome</keyword>
<dbReference type="Proteomes" id="UP001478817">
    <property type="component" value="Unassembled WGS sequence"/>
</dbReference>
<feature type="domain" description="RsdA/BaiN/AoA(So)-like Rossmann fold-like" evidence="1">
    <location>
        <begin position="33"/>
        <end position="406"/>
    </location>
</feature>
<dbReference type="Gene3D" id="1.10.8.260">
    <property type="entry name" value="HI0933 insert domain-like"/>
    <property type="match status" value="1"/>
</dbReference>
<dbReference type="PANTHER" id="PTHR42887:SF2">
    <property type="entry name" value="OS12G0638800 PROTEIN"/>
    <property type="match status" value="1"/>
</dbReference>
<dbReference type="PRINTS" id="PR00368">
    <property type="entry name" value="FADPNR"/>
</dbReference>
<dbReference type="InterPro" id="IPR057661">
    <property type="entry name" value="RsdA/BaiN/AoA(So)_Rossmann"/>
</dbReference>
<comment type="caution">
    <text evidence="2">The sequence shown here is derived from an EMBL/GenBank/DDBJ whole genome shotgun (WGS) entry which is preliminary data.</text>
</comment>
<evidence type="ECO:0000313" key="3">
    <source>
        <dbReference type="Proteomes" id="UP001478817"/>
    </source>
</evidence>
<dbReference type="Pfam" id="PF03486">
    <property type="entry name" value="HI0933_like"/>
    <property type="match status" value="1"/>
</dbReference>
<organism evidence="2 3">
    <name type="scientific">Paratractidigestivibacter faecalis</name>
    <dbReference type="NCBI Taxonomy" id="2292441"/>
    <lineage>
        <taxon>Bacteria</taxon>
        <taxon>Bacillati</taxon>
        <taxon>Actinomycetota</taxon>
        <taxon>Coriobacteriia</taxon>
        <taxon>Coriobacteriales</taxon>
        <taxon>Atopobiaceae</taxon>
        <taxon>Paratractidigestivibacter</taxon>
    </lineage>
</organism>
<dbReference type="InterPro" id="IPR004792">
    <property type="entry name" value="BaiN-like"/>
</dbReference>
<dbReference type="InterPro" id="IPR023166">
    <property type="entry name" value="BaiN-like_dom_sf"/>
</dbReference>
<dbReference type="PANTHER" id="PTHR42887">
    <property type="entry name" value="OS12G0638800 PROTEIN"/>
    <property type="match status" value="1"/>
</dbReference>
<gene>
    <name evidence="2" type="ORF">AAAT05_07370</name>
</gene>
<evidence type="ECO:0000259" key="1">
    <source>
        <dbReference type="Pfam" id="PF03486"/>
    </source>
</evidence>
<sequence>MAARTRAKKPSRAELRERALAAASSVGVPEACDVVVVGGGASGLVAAIAAAEAGARTCVLEHDLECGRKILATGNGRCNFANEDLDPARYRNGAFVAKVAGARWLEEVLGFFGASGLAWTSEEGRLYPLSRQAASVKNVLLARARRADVTLAPARKVTSVAPAAGGWKVSFSPAAPGEKGAPQAGGITARAVVMAAGGGSELAHGLGLSTVAEGPVLCALACEPENNGLELAFVDGRRVHAHVRLLRGGRELWAEDGEVLFRPWGLSGICVFDLSRRAEAGDAISLDLTCGMTDAQLETAAATGTADGMLDPQVAAALGAGSGNPASALAALRQARDLRFLVIDRAETERAQVTRGGLDVTGFFPETLECATLPGLFACGEALDVDADCGGFNLAWAWRSGQVTGASAAALALSQNRK</sequence>